<organism evidence="2 3">
    <name type="scientific">Rhodoferax saidenbachensis</name>
    <dbReference type="NCBI Taxonomy" id="1484693"/>
    <lineage>
        <taxon>Bacteria</taxon>
        <taxon>Pseudomonadati</taxon>
        <taxon>Pseudomonadota</taxon>
        <taxon>Betaproteobacteria</taxon>
        <taxon>Burkholderiales</taxon>
        <taxon>Comamonadaceae</taxon>
        <taxon>Rhodoferax</taxon>
    </lineage>
</organism>
<dbReference type="PANTHER" id="PTHR35010">
    <property type="entry name" value="BLL4672 PROTEIN-RELATED"/>
    <property type="match status" value="1"/>
</dbReference>
<dbReference type="InterPro" id="IPR041413">
    <property type="entry name" value="MLTR_LBD"/>
</dbReference>
<dbReference type="EMBL" id="JAVDXO010000015">
    <property type="protein sequence ID" value="MDR7308830.1"/>
    <property type="molecule type" value="Genomic_DNA"/>
</dbReference>
<dbReference type="SMART" id="SM00530">
    <property type="entry name" value="HTH_XRE"/>
    <property type="match status" value="1"/>
</dbReference>
<accession>A0ABU1ZVE0</accession>
<dbReference type="Proteomes" id="UP001268089">
    <property type="component" value="Unassembled WGS sequence"/>
</dbReference>
<dbReference type="CDD" id="cd00093">
    <property type="entry name" value="HTH_XRE"/>
    <property type="match status" value="1"/>
</dbReference>
<reference evidence="2 3" key="1">
    <citation type="submission" date="2023-07" db="EMBL/GenBank/DDBJ databases">
        <title>Sorghum-associated microbial communities from plants grown in Nebraska, USA.</title>
        <authorList>
            <person name="Schachtman D."/>
        </authorList>
    </citation>
    <scope>NUCLEOTIDE SEQUENCE [LARGE SCALE GENOMIC DNA]</scope>
    <source>
        <strain evidence="2 3">BE308</strain>
    </source>
</reference>
<dbReference type="RefSeq" id="WP_310346751.1">
    <property type="nucleotide sequence ID" value="NZ_JAVDXO010000015.1"/>
</dbReference>
<dbReference type="PANTHER" id="PTHR35010:SF4">
    <property type="entry name" value="BLL5781 PROTEIN"/>
    <property type="match status" value="1"/>
</dbReference>
<dbReference type="PROSITE" id="PS50943">
    <property type="entry name" value="HTH_CROC1"/>
    <property type="match status" value="1"/>
</dbReference>
<dbReference type="Gene3D" id="3.30.450.180">
    <property type="match status" value="1"/>
</dbReference>
<feature type="domain" description="HTH cro/C1-type" evidence="1">
    <location>
        <begin position="14"/>
        <end position="68"/>
    </location>
</feature>
<dbReference type="Pfam" id="PF13560">
    <property type="entry name" value="HTH_31"/>
    <property type="match status" value="1"/>
</dbReference>
<dbReference type="InterPro" id="IPR001387">
    <property type="entry name" value="Cro/C1-type_HTH"/>
</dbReference>
<dbReference type="InterPro" id="IPR010982">
    <property type="entry name" value="Lambda_DNA-bd_dom_sf"/>
</dbReference>
<gene>
    <name evidence="2" type="ORF">J2X15_004153</name>
</gene>
<evidence type="ECO:0000313" key="3">
    <source>
        <dbReference type="Proteomes" id="UP001268089"/>
    </source>
</evidence>
<dbReference type="Gene3D" id="1.10.260.40">
    <property type="entry name" value="lambda repressor-like DNA-binding domains"/>
    <property type="match status" value="1"/>
</dbReference>
<evidence type="ECO:0000259" key="1">
    <source>
        <dbReference type="PROSITE" id="PS50943"/>
    </source>
</evidence>
<proteinExistence type="predicted"/>
<dbReference type="SUPFAM" id="SSF47413">
    <property type="entry name" value="lambda repressor-like DNA-binding domains"/>
    <property type="match status" value="1"/>
</dbReference>
<name>A0ABU1ZVE0_9BURK</name>
<keyword evidence="3" id="KW-1185">Reference proteome</keyword>
<comment type="caution">
    <text evidence="2">The sequence shown here is derived from an EMBL/GenBank/DDBJ whole genome shotgun (WGS) entry which is preliminary data.</text>
</comment>
<protein>
    <submittedName>
        <fullName evidence="2">Transcriptional regulator with XRE-family HTH domain</fullName>
    </submittedName>
</protein>
<dbReference type="Pfam" id="PF17765">
    <property type="entry name" value="MLTR_LBD"/>
    <property type="match status" value="1"/>
</dbReference>
<sequence length="268" mass="30384">MNTSTAPNSFGQRLRHWRQHRRLSQQELSHQAEISARHVSFLETDRSVPSREMVLRLAERLEVPLRERNQLLTSAGYAAMYRERPLDHPDMAEARAAVELILRCHEPYPALAMDRHWNIVSANRLVPVFLNNISPALLQPPVNVLRLSLHPEGLAPRIANLGQWKHHLFERLRQMIHSTGDATLQALMEELQGYDASHGPDRAHLQGETRGVVMPFQLDTAHGQLNFISTVTIFGSPMDITLQELALETFLPADAATATVLQQFQRAL</sequence>
<evidence type="ECO:0000313" key="2">
    <source>
        <dbReference type="EMBL" id="MDR7308830.1"/>
    </source>
</evidence>